<gene>
    <name evidence="3" type="ORF">KVP70_04740</name>
    <name evidence="4" type="ORF">L1274_005435</name>
</gene>
<evidence type="ECO:0000313" key="4">
    <source>
        <dbReference type="EMBL" id="MCP2011683.1"/>
    </source>
</evidence>
<feature type="transmembrane region" description="Helical" evidence="1">
    <location>
        <begin position="67"/>
        <end position="84"/>
    </location>
</feature>
<name>A0AA41H566_9BURK</name>
<accession>A0AA41H566</accession>
<dbReference type="PROSITE" id="PS51186">
    <property type="entry name" value="GNAT"/>
    <property type="match status" value="1"/>
</dbReference>
<evidence type="ECO:0000259" key="2">
    <source>
        <dbReference type="PROSITE" id="PS51186"/>
    </source>
</evidence>
<proteinExistence type="predicted"/>
<evidence type="ECO:0000256" key="1">
    <source>
        <dbReference type="SAM" id="Phobius"/>
    </source>
</evidence>
<dbReference type="Pfam" id="PF13508">
    <property type="entry name" value="Acetyltransf_7"/>
    <property type="match status" value="1"/>
</dbReference>
<organism evidence="3 5">
    <name type="scientific">Duganella violaceipulchra</name>
    <dbReference type="NCBI Taxonomy" id="2849652"/>
    <lineage>
        <taxon>Bacteria</taxon>
        <taxon>Pseudomonadati</taxon>
        <taxon>Pseudomonadota</taxon>
        <taxon>Betaproteobacteria</taxon>
        <taxon>Burkholderiales</taxon>
        <taxon>Oxalobacteraceae</taxon>
        <taxon>Telluria group</taxon>
        <taxon>Duganella</taxon>
    </lineage>
</organism>
<reference evidence="4" key="2">
    <citation type="submission" date="2022-03" db="EMBL/GenBank/DDBJ databases">
        <title>Genome Encyclopedia of Bacteria and Archaea VI: Functional Genomics of Type Strains.</title>
        <authorList>
            <person name="Whitman W."/>
        </authorList>
    </citation>
    <scope>NUCLEOTIDE SEQUENCE</scope>
    <source>
        <strain evidence="4">HSC-15S17</strain>
    </source>
</reference>
<dbReference type="Proteomes" id="UP001162889">
    <property type="component" value="Unassembled WGS sequence"/>
</dbReference>
<dbReference type="EMBL" id="JAHTGR010000002">
    <property type="protein sequence ID" value="MBV6320234.1"/>
    <property type="molecule type" value="Genomic_DNA"/>
</dbReference>
<evidence type="ECO:0000313" key="6">
    <source>
        <dbReference type="Proteomes" id="UP001162889"/>
    </source>
</evidence>
<keyword evidence="3" id="KW-0808">Transferase</keyword>
<evidence type="ECO:0000313" key="3">
    <source>
        <dbReference type="EMBL" id="MBV6320234.1"/>
    </source>
</evidence>
<feature type="domain" description="N-acetyltransferase" evidence="2">
    <location>
        <begin position="145"/>
        <end position="308"/>
    </location>
</feature>
<feature type="transmembrane region" description="Helical" evidence="1">
    <location>
        <begin position="96"/>
        <end position="116"/>
    </location>
</feature>
<evidence type="ECO:0000313" key="5">
    <source>
        <dbReference type="Proteomes" id="UP001155901"/>
    </source>
</evidence>
<sequence>MPRTKNIQLRLRRLARHASRRWIFAGLLALEALIFLLDVDTGAGISYSPFLVAPTALAAWLLGRRAALLFVVLSSLARVFDYAATRGQHDGPSLLLYEFLQSALLYAIVALLALYLRGRRDALLRHARKVRDAARRERHRRILDSAIRRAIPEDVAAIIRLTTSGGESGGFDQAVTDSVRQAALTASFTAGIVDGAALRDLWSGGQTTVPIEFWVCEIDARVVSYMMILGVDGQKSMQRELHAMAVEDSYRGRGVGNLMVDFFCTHYKHRRLVAACRDGSAMLHMLSRRGFALFTRSDSQDYLILARD</sequence>
<dbReference type="CDD" id="cd04301">
    <property type="entry name" value="NAT_SF"/>
    <property type="match status" value="1"/>
</dbReference>
<dbReference type="InterPro" id="IPR000182">
    <property type="entry name" value="GNAT_dom"/>
</dbReference>
<dbReference type="AlphaFoldDB" id="A0AA41H566"/>
<dbReference type="GO" id="GO:0016747">
    <property type="term" value="F:acyltransferase activity, transferring groups other than amino-acyl groups"/>
    <property type="evidence" value="ECO:0007669"/>
    <property type="project" value="InterPro"/>
</dbReference>
<keyword evidence="1" id="KW-0812">Transmembrane</keyword>
<reference evidence="3" key="1">
    <citation type="submission" date="2021-07" db="EMBL/GenBank/DDBJ databases">
        <title>Characterization of violacein-producing bacteria and related species.</title>
        <authorList>
            <person name="Wilson H.S."/>
            <person name="De Leon M.E."/>
        </authorList>
    </citation>
    <scope>NUCLEOTIDE SEQUENCE</scope>
    <source>
        <strain evidence="3">HSC-15S17</strain>
    </source>
</reference>
<comment type="caution">
    <text evidence="3">The sequence shown here is derived from an EMBL/GenBank/DDBJ whole genome shotgun (WGS) entry which is preliminary data.</text>
</comment>
<dbReference type="EMBL" id="JALJZU010000012">
    <property type="protein sequence ID" value="MCP2011683.1"/>
    <property type="molecule type" value="Genomic_DNA"/>
</dbReference>
<keyword evidence="1" id="KW-1133">Transmembrane helix</keyword>
<dbReference type="EC" id="2.3.1.-" evidence="3"/>
<dbReference type="RefSeq" id="WP_217940925.1">
    <property type="nucleotide sequence ID" value="NZ_JAHTGR010000002.1"/>
</dbReference>
<protein>
    <submittedName>
        <fullName evidence="3">GNAT family N-acetyltransferase</fullName>
        <ecNumber evidence="3">2.3.1.-</ecNumber>
    </submittedName>
    <submittedName>
        <fullName evidence="4">GNAT superfamily N-acetyltransferase</fullName>
    </submittedName>
</protein>
<dbReference type="Proteomes" id="UP001155901">
    <property type="component" value="Unassembled WGS sequence"/>
</dbReference>
<keyword evidence="1" id="KW-0472">Membrane</keyword>
<keyword evidence="3" id="KW-0012">Acyltransferase</keyword>
<keyword evidence="6" id="KW-1185">Reference proteome</keyword>
<feature type="transmembrane region" description="Helical" evidence="1">
    <location>
        <begin position="21"/>
        <end position="39"/>
    </location>
</feature>